<sequence length="239" mass="27430">MHIRPATPSDFSSTASISVPCFWNDELYDYTNPWRERYPDHFRASFLRRHKLRFVTPGYVFHVAVTDAGDQGHEGEGVVVGFAVWERRGTSEAARGWRRDGNIVLERTLLAAQESYLSLLRADQSLHPARLAHFLAEAKSDFASIPEMWKMQNLAVHPDFQRRGVASMLLDWGKRQAEREGCPIGLESSELARPLYLRNGFRRFGYMHIRDFPIPEVPIFLWEPRGAEGRWGMKGDVGV</sequence>
<dbReference type="EMBL" id="CAJPDR010000268">
    <property type="protein sequence ID" value="CAF9929423.1"/>
    <property type="molecule type" value="Genomic_DNA"/>
</dbReference>
<dbReference type="AlphaFoldDB" id="A0A8H3IS05"/>
<keyword evidence="3" id="KW-1185">Reference proteome</keyword>
<dbReference type="InterPro" id="IPR052523">
    <property type="entry name" value="Trichothecene_AcTrans"/>
</dbReference>
<dbReference type="InterPro" id="IPR000182">
    <property type="entry name" value="GNAT_dom"/>
</dbReference>
<dbReference type="PROSITE" id="PS51186">
    <property type="entry name" value="GNAT"/>
    <property type="match status" value="1"/>
</dbReference>
<dbReference type="CDD" id="cd04301">
    <property type="entry name" value="NAT_SF"/>
    <property type="match status" value="1"/>
</dbReference>
<feature type="domain" description="N-acetyltransferase" evidence="1">
    <location>
        <begin position="1"/>
        <end position="224"/>
    </location>
</feature>
<evidence type="ECO:0000313" key="3">
    <source>
        <dbReference type="Proteomes" id="UP000664203"/>
    </source>
</evidence>
<dbReference type="Pfam" id="PF13508">
    <property type="entry name" value="Acetyltransf_7"/>
    <property type="match status" value="1"/>
</dbReference>
<protein>
    <recommendedName>
        <fullName evidence="1">N-acetyltransferase domain-containing protein</fullName>
    </recommendedName>
</protein>
<organism evidence="2 3">
    <name type="scientific">Alectoria fallacina</name>
    <dbReference type="NCBI Taxonomy" id="1903189"/>
    <lineage>
        <taxon>Eukaryota</taxon>
        <taxon>Fungi</taxon>
        <taxon>Dikarya</taxon>
        <taxon>Ascomycota</taxon>
        <taxon>Pezizomycotina</taxon>
        <taxon>Lecanoromycetes</taxon>
        <taxon>OSLEUM clade</taxon>
        <taxon>Lecanoromycetidae</taxon>
        <taxon>Lecanorales</taxon>
        <taxon>Lecanorineae</taxon>
        <taxon>Parmeliaceae</taxon>
        <taxon>Alectoria</taxon>
    </lineage>
</organism>
<proteinExistence type="predicted"/>
<dbReference type="Proteomes" id="UP000664203">
    <property type="component" value="Unassembled WGS sequence"/>
</dbReference>
<dbReference type="Gene3D" id="3.40.630.30">
    <property type="match status" value="1"/>
</dbReference>
<comment type="caution">
    <text evidence="2">The sequence shown here is derived from an EMBL/GenBank/DDBJ whole genome shotgun (WGS) entry which is preliminary data.</text>
</comment>
<reference evidence="2" key="1">
    <citation type="submission" date="2021-03" db="EMBL/GenBank/DDBJ databases">
        <authorList>
            <person name="Tagirdzhanova G."/>
        </authorList>
    </citation>
    <scope>NUCLEOTIDE SEQUENCE</scope>
</reference>
<dbReference type="InterPro" id="IPR016181">
    <property type="entry name" value="Acyl_CoA_acyltransferase"/>
</dbReference>
<dbReference type="OrthoDB" id="4738875at2759"/>
<dbReference type="SUPFAM" id="SSF55729">
    <property type="entry name" value="Acyl-CoA N-acyltransferases (Nat)"/>
    <property type="match status" value="1"/>
</dbReference>
<evidence type="ECO:0000313" key="2">
    <source>
        <dbReference type="EMBL" id="CAF9929423.1"/>
    </source>
</evidence>
<accession>A0A8H3IS05</accession>
<dbReference type="GO" id="GO:0016747">
    <property type="term" value="F:acyltransferase activity, transferring groups other than amino-acyl groups"/>
    <property type="evidence" value="ECO:0007669"/>
    <property type="project" value="InterPro"/>
</dbReference>
<dbReference type="PANTHER" id="PTHR42791:SF1">
    <property type="entry name" value="N-ACETYLTRANSFERASE DOMAIN-CONTAINING PROTEIN"/>
    <property type="match status" value="1"/>
</dbReference>
<evidence type="ECO:0000259" key="1">
    <source>
        <dbReference type="PROSITE" id="PS51186"/>
    </source>
</evidence>
<name>A0A8H3IS05_9LECA</name>
<gene>
    <name evidence="2" type="ORF">ALECFALPRED_004318</name>
</gene>
<dbReference type="PANTHER" id="PTHR42791">
    <property type="entry name" value="GNAT FAMILY ACETYLTRANSFERASE"/>
    <property type="match status" value="1"/>
</dbReference>